<dbReference type="InterPro" id="IPR035919">
    <property type="entry name" value="EAL_sf"/>
</dbReference>
<keyword evidence="7" id="KW-1185">Reference proteome</keyword>
<dbReference type="InterPro" id="IPR029787">
    <property type="entry name" value="Nucleotide_cyclase"/>
</dbReference>
<dbReference type="EMBL" id="BAAAEO010000002">
    <property type="protein sequence ID" value="GAA0549764.1"/>
    <property type="molecule type" value="Genomic_DNA"/>
</dbReference>
<dbReference type="Gene3D" id="3.30.70.270">
    <property type="match status" value="1"/>
</dbReference>
<evidence type="ECO:0000313" key="6">
    <source>
        <dbReference type="EMBL" id="GAA0549764.1"/>
    </source>
</evidence>
<dbReference type="InterPro" id="IPR035965">
    <property type="entry name" value="PAS-like_dom_sf"/>
</dbReference>
<dbReference type="SUPFAM" id="SSF52172">
    <property type="entry name" value="CheY-like"/>
    <property type="match status" value="1"/>
</dbReference>
<dbReference type="CDD" id="cd01948">
    <property type="entry name" value="EAL"/>
    <property type="match status" value="1"/>
</dbReference>
<comment type="caution">
    <text evidence="6">The sequence shown here is derived from an EMBL/GenBank/DDBJ whole genome shotgun (WGS) entry which is preliminary data.</text>
</comment>
<dbReference type="SUPFAM" id="SSF141868">
    <property type="entry name" value="EAL domain-like"/>
    <property type="match status" value="1"/>
</dbReference>
<dbReference type="PROSITE" id="PS50887">
    <property type="entry name" value="GGDEF"/>
    <property type="match status" value="1"/>
</dbReference>
<feature type="domain" description="GGDEF" evidence="5">
    <location>
        <begin position="307"/>
        <end position="440"/>
    </location>
</feature>
<dbReference type="CDD" id="cd01949">
    <property type="entry name" value="GGDEF"/>
    <property type="match status" value="1"/>
</dbReference>
<accession>A0ABP3NP36</accession>
<dbReference type="PANTHER" id="PTHR44757:SF4">
    <property type="entry name" value="DIGUANYLATE CYCLASE DGCE-RELATED"/>
    <property type="match status" value="1"/>
</dbReference>
<sequence length="703" mass="78184">MAVNDAGRQVILIVDDQAGNIALLSDILSDLGDIYFVVDSTQAYDKALELQPDVILLDIEMPQLNGFEVCQQLKNSPLTCDISVIFISALTEAEFEFNSLSYGAVDFIARPFNREICRLRVHNHLILQQQARALKLSQQQIYAEKQQLQVTLNSIGDAVIATDVDGCITFMNPIAERMAGWRASEAAGKHITDVMQLRDADSKQASTNPIMLALSEKRIVAMALNCELVNRNSAEAIPVEDSAAPIFDINGDMLGAIIVFHDVGQARALATKMSFLANHDQLTGLPNRVLLNDRIHQACRLAAMIDRQVGIILLDIDQFKYLNDSLGHQLGDALLLMLTKRLQTVLEPELTLARIGGDEFVLIYPDIAHIEQISILAQNILRVMRQPFDIEGKKYNMSLSMGISLFPTDSASEEELMRHADVALFKAKQEGRNRYCFFSEELGQRMLQRHQQEQHLRSAIEHNRLEVYFQPKVALGSGNVVGAEALVRIRSEDGNIISPAEFIPLAEETGLIVPLGKVVLIKSCQQAALWKNAGSILPVSVNIAAAQFTDPGLMGLIEQLLMECQLSPDLLELEVTETALIQDPERTAEILKKFRALGIRIAIDDFGTGYSSLSYLKRFKVDVLKIDMSFVKDMLQDKSDYEIVKTIISLGQSMNIELIAEGIETAAHQASLQELGCLYGQGYYYSKPLPPEQFIQYLQVGKH</sequence>
<protein>
    <submittedName>
        <fullName evidence="6">Uncharacterized protein</fullName>
    </submittedName>
</protein>
<dbReference type="Proteomes" id="UP001501169">
    <property type="component" value="Unassembled WGS sequence"/>
</dbReference>
<evidence type="ECO:0000313" key="7">
    <source>
        <dbReference type="Proteomes" id="UP001501169"/>
    </source>
</evidence>
<evidence type="ECO:0000256" key="1">
    <source>
        <dbReference type="PROSITE-ProRule" id="PRU00169"/>
    </source>
</evidence>
<dbReference type="PROSITE" id="PS50883">
    <property type="entry name" value="EAL"/>
    <property type="match status" value="1"/>
</dbReference>
<dbReference type="Gene3D" id="3.20.20.450">
    <property type="entry name" value="EAL domain"/>
    <property type="match status" value="1"/>
</dbReference>
<dbReference type="SMART" id="SM00448">
    <property type="entry name" value="REC"/>
    <property type="match status" value="1"/>
</dbReference>
<dbReference type="SUPFAM" id="SSF55073">
    <property type="entry name" value="Nucleotide cyclase"/>
    <property type="match status" value="1"/>
</dbReference>
<dbReference type="NCBIfam" id="TIGR00229">
    <property type="entry name" value="sensory_box"/>
    <property type="match status" value="1"/>
</dbReference>
<dbReference type="InterPro" id="IPR000160">
    <property type="entry name" value="GGDEF_dom"/>
</dbReference>
<dbReference type="InterPro" id="IPR001633">
    <property type="entry name" value="EAL_dom"/>
</dbReference>
<dbReference type="Gene3D" id="3.40.50.2300">
    <property type="match status" value="1"/>
</dbReference>
<dbReference type="InterPro" id="IPR013767">
    <property type="entry name" value="PAS_fold"/>
</dbReference>
<dbReference type="SUPFAM" id="SSF55785">
    <property type="entry name" value="PYP-like sensor domain (PAS domain)"/>
    <property type="match status" value="1"/>
</dbReference>
<dbReference type="CDD" id="cd00130">
    <property type="entry name" value="PAS"/>
    <property type="match status" value="1"/>
</dbReference>
<evidence type="ECO:0000259" key="2">
    <source>
        <dbReference type="PROSITE" id="PS50110"/>
    </source>
</evidence>
<evidence type="ECO:0000259" key="4">
    <source>
        <dbReference type="PROSITE" id="PS50883"/>
    </source>
</evidence>
<dbReference type="PANTHER" id="PTHR44757">
    <property type="entry name" value="DIGUANYLATE CYCLASE DGCP"/>
    <property type="match status" value="1"/>
</dbReference>
<dbReference type="InterPro" id="IPR011006">
    <property type="entry name" value="CheY-like_superfamily"/>
</dbReference>
<feature type="domain" description="Response regulatory" evidence="2">
    <location>
        <begin position="10"/>
        <end position="125"/>
    </location>
</feature>
<dbReference type="InterPro" id="IPR043128">
    <property type="entry name" value="Rev_trsase/Diguanyl_cyclase"/>
</dbReference>
<proteinExistence type="predicted"/>
<dbReference type="SMART" id="SM00267">
    <property type="entry name" value="GGDEF"/>
    <property type="match status" value="1"/>
</dbReference>
<dbReference type="PROSITE" id="PS50112">
    <property type="entry name" value="PAS"/>
    <property type="match status" value="1"/>
</dbReference>
<dbReference type="Pfam" id="PF00990">
    <property type="entry name" value="GGDEF"/>
    <property type="match status" value="1"/>
</dbReference>
<dbReference type="Pfam" id="PF00072">
    <property type="entry name" value="Response_reg"/>
    <property type="match status" value="1"/>
</dbReference>
<gene>
    <name evidence="6" type="ORF">GCM10009098_16790</name>
</gene>
<dbReference type="PROSITE" id="PS50110">
    <property type="entry name" value="RESPONSE_REGULATORY"/>
    <property type="match status" value="1"/>
</dbReference>
<dbReference type="SMART" id="SM00091">
    <property type="entry name" value="PAS"/>
    <property type="match status" value="1"/>
</dbReference>
<keyword evidence="1" id="KW-0597">Phosphoprotein</keyword>
<feature type="domain" description="PAS" evidence="3">
    <location>
        <begin position="144"/>
        <end position="217"/>
    </location>
</feature>
<dbReference type="NCBIfam" id="TIGR00254">
    <property type="entry name" value="GGDEF"/>
    <property type="match status" value="1"/>
</dbReference>
<dbReference type="InterPro" id="IPR000014">
    <property type="entry name" value="PAS"/>
</dbReference>
<organism evidence="6 7">
    <name type="scientific">Rheinheimera aquimaris</name>
    <dbReference type="NCBI Taxonomy" id="412437"/>
    <lineage>
        <taxon>Bacteria</taxon>
        <taxon>Pseudomonadati</taxon>
        <taxon>Pseudomonadota</taxon>
        <taxon>Gammaproteobacteria</taxon>
        <taxon>Chromatiales</taxon>
        <taxon>Chromatiaceae</taxon>
        <taxon>Rheinheimera</taxon>
    </lineage>
</organism>
<feature type="domain" description="EAL" evidence="4">
    <location>
        <begin position="449"/>
        <end position="702"/>
    </location>
</feature>
<dbReference type="InterPro" id="IPR052155">
    <property type="entry name" value="Biofilm_reg_signaling"/>
</dbReference>
<evidence type="ECO:0000259" key="5">
    <source>
        <dbReference type="PROSITE" id="PS50887"/>
    </source>
</evidence>
<name>A0ABP3NP36_9GAMM</name>
<evidence type="ECO:0000259" key="3">
    <source>
        <dbReference type="PROSITE" id="PS50112"/>
    </source>
</evidence>
<dbReference type="RefSeq" id="WP_226766599.1">
    <property type="nucleotide sequence ID" value="NZ_BAAAEO010000002.1"/>
</dbReference>
<dbReference type="Pfam" id="PF00563">
    <property type="entry name" value="EAL"/>
    <property type="match status" value="1"/>
</dbReference>
<reference evidence="7" key="1">
    <citation type="journal article" date="2019" name="Int. J. Syst. Evol. Microbiol.">
        <title>The Global Catalogue of Microorganisms (GCM) 10K type strain sequencing project: providing services to taxonomists for standard genome sequencing and annotation.</title>
        <authorList>
            <consortium name="The Broad Institute Genomics Platform"/>
            <consortium name="The Broad Institute Genome Sequencing Center for Infectious Disease"/>
            <person name="Wu L."/>
            <person name="Ma J."/>
        </authorList>
    </citation>
    <scope>NUCLEOTIDE SEQUENCE [LARGE SCALE GENOMIC DNA]</scope>
    <source>
        <strain evidence="7">JCM 14331</strain>
    </source>
</reference>
<dbReference type="SMART" id="SM00052">
    <property type="entry name" value="EAL"/>
    <property type="match status" value="1"/>
</dbReference>
<dbReference type="Pfam" id="PF00989">
    <property type="entry name" value="PAS"/>
    <property type="match status" value="1"/>
</dbReference>
<dbReference type="Gene3D" id="3.30.450.20">
    <property type="entry name" value="PAS domain"/>
    <property type="match status" value="1"/>
</dbReference>
<feature type="modified residue" description="4-aspartylphosphate" evidence="1">
    <location>
        <position position="58"/>
    </location>
</feature>
<dbReference type="InterPro" id="IPR001789">
    <property type="entry name" value="Sig_transdc_resp-reg_receiver"/>
</dbReference>